<dbReference type="KEGG" id="bid:Bind_2482"/>
<evidence type="ECO:0000256" key="5">
    <source>
        <dbReference type="ARBA" id="ARBA00022840"/>
    </source>
</evidence>
<comment type="similarity">
    <text evidence="1">Belongs to the carbohydrate kinase PfkB family.</text>
</comment>
<dbReference type="InterPro" id="IPR029056">
    <property type="entry name" value="Ribokinase-like"/>
</dbReference>
<dbReference type="EMBL" id="CP001016">
    <property type="protein sequence ID" value="ACB96090.1"/>
    <property type="molecule type" value="Genomic_DNA"/>
</dbReference>
<dbReference type="HOGENOM" id="CLU_027634_6_0_5"/>
<evidence type="ECO:0000256" key="2">
    <source>
        <dbReference type="ARBA" id="ARBA00022679"/>
    </source>
</evidence>
<name>B2IID7_BEII9</name>
<keyword evidence="8" id="KW-1185">Reference proteome</keyword>
<reference evidence="7 8" key="2">
    <citation type="journal article" date="2010" name="J. Bacteriol.">
        <title>Complete genome sequence of Beijerinckia indica subsp. indica.</title>
        <authorList>
            <person name="Tamas I."/>
            <person name="Dedysh S.N."/>
            <person name="Liesack W."/>
            <person name="Stott M.B."/>
            <person name="Alam M."/>
            <person name="Murrell J.C."/>
            <person name="Dunfield P.F."/>
        </authorList>
    </citation>
    <scope>NUCLEOTIDE SEQUENCE [LARGE SCALE GENOMIC DNA]</scope>
    <source>
        <strain evidence="8">ATCC 9039 / DSM 1715 / NCIMB 8712</strain>
    </source>
</reference>
<evidence type="ECO:0000256" key="1">
    <source>
        <dbReference type="ARBA" id="ARBA00010688"/>
    </source>
</evidence>
<dbReference type="GO" id="GO:0005524">
    <property type="term" value="F:ATP binding"/>
    <property type="evidence" value="ECO:0007669"/>
    <property type="project" value="UniProtKB-KW"/>
</dbReference>
<dbReference type="SUPFAM" id="SSF53613">
    <property type="entry name" value="Ribokinase-like"/>
    <property type="match status" value="1"/>
</dbReference>
<evidence type="ECO:0000256" key="3">
    <source>
        <dbReference type="ARBA" id="ARBA00022741"/>
    </source>
</evidence>
<evidence type="ECO:0000313" key="8">
    <source>
        <dbReference type="Proteomes" id="UP000001695"/>
    </source>
</evidence>
<dbReference type="AlphaFoldDB" id="B2IID7"/>
<dbReference type="InterPro" id="IPR011611">
    <property type="entry name" value="PfkB_dom"/>
</dbReference>
<keyword evidence="2" id="KW-0808">Transferase</keyword>
<dbReference type="CDD" id="cd01166">
    <property type="entry name" value="KdgK"/>
    <property type="match status" value="1"/>
</dbReference>
<feature type="domain" description="Carbohydrate kinase PfkB" evidence="6">
    <location>
        <begin position="52"/>
        <end position="316"/>
    </location>
</feature>
<keyword evidence="3" id="KW-0547">Nucleotide-binding</keyword>
<dbReference type="PANTHER" id="PTHR43085:SF1">
    <property type="entry name" value="PSEUDOURIDINE KINASE-RELATED"/>
    <property type="match status" value="1"/>
</dbReference>
<protein>
    <submittedName>
        <fullName evidence="7">PfkB domain protein</fullName>
    </submittedName>
</protein>
<proteinExistence type="inferred from homology"/>
<dbReference type="PANTHER" id="PTHR43085">
    <property type="entry name" value="HEXOKINASE FAMILY MEMBER"/>
    <property type="match status" value="1"/>
</dbReference>
<dbReference type="Proteomes" id="UP000001695">
    <property type="component" value="Chromosome"/>
</dbReference>
<dbReference type="Gene3D" id="3.40.1190.20">
    <property type="match status" value="1"/>
</dbReference>
<organism evidence="7 8">
    <name type="scientific">Beijerinckia indica subsp. indica (strain ATCC 9039 / DSM 1715 / NCIMB 8712)</name>
    <dbReference type="NCBI Taxonomy" id="395963"/>
    <lineage>
        <taxon>Bacteria</taxon>
        <taxon>Pseudomonadati</taxon>
        <taxon>Pseudomonadota</taxon>
        <taxon>Alphaproteobacteria</taxon>
        <taxon>Hyphomicrobiales</taxon>
        <taxon>Beijerinckiaceae</taxon>
        <taxon>Beijerinckia</taxon>
    </lineage>
</organism>
<evidence type="ECO:0000256" key="4">
    <source>
        <dbReference type="ARBA" id="ARBA00022777"/>
    </source>
</evidence>
<evidence type="ECO:0000259" key="6">
    <source>
        <dbReference type="Pfam" id="PF00294"/>
    </source>
</evidence>
<dbReference type="GO" id="GO:0016301">
    <property type="term" value="F:kinase activity"/>
    <property type="evidence" value="ECO:0007669"/>
    <property type="project" value="UniProtKB-KW"/>
</dbReference>
<dbReference type="eggNOG" id="COG0524">
    <property type="taxonomic scope" value="Bacteria"/>
</dbReference>
<accession>B2IID7</accession>
<dbReference type="Pfam" id="PF00294">
    <property type="entry name" value="PfkB"/>
    <property type="match status" value="1"/>
</dbReference>
<dbReference type="InterPro" id="IPR050306">
    <property type="entry name" value="PfkB_Carbo_kinase"/>
</dbReference>
<reference evidence="8" key="1">
    <citation type="submission" date="2008-03" db="EMBL/GenBank/DDBJ databases">
        <title>Complete sequence of chromosome of Beijerinckia indica subsp. indica ATCC 9039.</title>
        <authorList>
            <consortium name="US DOE Joint Genome Institute"/>
            <person name="Copeland A."/>
            <person name="Lucas S."/>
            <person name="Lapidus A."/>
            <person name="Glavina del Rio T."/>
            <person name="Dalin E."/>
            <person name="Tice H."/>
            <person name="Bruce D."/>
            <person name="Goodwin L."/>
            <person name="Pitluck S."/>
            <person name="LaButti K."/>
            <person name="Schmutz J."/>
            <person name="Larimer F."/>
            <person name="Land M."/>
            <person name="Hauser L."/>
            <person name="Kyrpides N."/>
            <person name="Mikhailova N."/>
            <person name="Dunfield P.F."/>
            <person name="Dedysh S.N."/>
            <person name="Liesack W."/>
            <person name="Saw J.H."/>
            <person name="Alam M."/>
            <person name="Chen Y."/>
            <person name="Murrell J.C."/>
            <person name="Richardson P."/>
        </authorList>
    </citation>
    <scope>NUCLEOTIDE SEQUENCE [LARGE SCALE GENOMIC DNA]</scope>
    <source>
        <strain evidence="8">ATCC 9039 / DSM 1715 / NCIMB 8712</strain>
    </source>
</reference>
<evidence type="ECO:0000313" key="7">
    <source>
        <dbReference type="EMBL" id="ACB96090.1"/>
    </source>
</evidence>
<gene>
    <name evidence="7" type="ordered locus">Bind_2482</name>
</gene>
<keyword evidence="5" id="KW-0067">ATP-binding</keyword>
<dbReference type="STRING" id="395963.Bind_2482"/>
<keyword evidence="4" id="KW-0418">Kinase</keyword>
<sequence length="349" mass="36961">MAHFLDLLDDHGAAQLRVVKPVITIGEIVAEIMAVDVGEGFRSPLRLIGPYPSGAPAIFIDQVAKIGLPCAIISAVGNDDFGWLSIDRLRSDGVDISAIRIDNRLATGSAFVRYRSTGERDFVFNIVGSACSTIRRDAAASAVIASAGHIHVMGSSLFSPAVVSLVEDAITEIKARGGTVSFDPNGRKEMLDVPGMRDALARVLAQTDLFLPSGEELTLLTRAHTDDGAIAELLGAGIRSVVVKQGAAGATYHDRERTCRVAPMPVNEVDPTGAGDSFGGTFVACWLLGLPPEQCLRFANASGARAVMMRGPMEGNSTLAELETFLSVDALGANLWLSMMNTRRSGPRN</sequence>
<dbReference type="RefSeq" id="WP_012385443.1">
    <property type="nucleotide sequence ID" value="NC_010581.1"/>
</dbReference>